<dbReference type="Proteomes" id="UP001165481">
    <property type="component" value="Unassembled WGS sequence"/>
</dbReference>
<dbReference type="InterPro" id="IPR004518">
    <property type="entry name" value="MazG-like_dom"/>
</dbReference>
<dbReference type="CDD" id="cd11541">
    <property type="entry name" value="NTP-PPase_u4"/>
    <property type="match status" value="1"/>
</dbReference>
<feature type="domain" description="NTP pyrophosphohydrolase MazG-like" evidence="1">
    <location>
        <begin position="37"/>
        <end position="104"/>
    </location>
</feature>
<dbReference type="PIRSF" id="PIRSF006639">
    <property type="entry name" value="UCP006639_pph"/>
    <property type="match status" value="1"/>
</dbReference>
<organism evidence="2 4">
    <name type="scientific">Mesosutterella faecium</name>
    <dbReference type="NCBI Taxonomy" id="2925194"/>
    <lineage>
        <taxon>Bacteria</taxon>
        <taxon>Pseudomonadati</taxon>
        <taxon>Pseudomonadota</taxon>
        <taxon>Betaproteobacteria</taxon>
        <taxon>Burkholderiales</taxon>
        <taxon>Sutterellaceae</taxon>
        <taxon>Mesosutterella</taxon>
    </lineage>
</organism>
<dbReference type="Pfam" id="PF03819">
    <property type="entry name" value="MazG"/>
    <property type="match status" value="1"/>
</dbReference>
<gene>
    <name evidence="2" type="ORF">MUN46_010340</name>
    <name evidence="3" type="ORF">MUN46_011470</name>
</gene>
<dbReference type="EMBL" id="JAKZJU020000001">
    <property type="protein sequence ID" value="MDL2060332.1"/>
    <property type="molecule type" value="Genomic_DNA"/>
</dbReference>
<dbReference type="InterPro" id="IPR011379">
    <property type="entry name" value="MazG-related_GP37"/>
</dbReference>
<evidence type="ECO:0000313" key="3">
    <source>
        <dbReference type="EMBL" id="MDL2060555.1"/>
    </source>
</evidence>
<protein>
    <submittedName>
        <fullName evidence="2">Nucleoside triphosphate pyrophosphohydrolase family protein</fullName>
    </submittedName>
</protein>
<comment type="caution">
    <text evidence="2">The sequence shown here is derived from an EMBL/GenBank/DDBJ whole genome shotgun (WGS) entry which is preliminary data.</text>
</comment>
<accession>A0ABT7IST0</accession>
<evidence type="ECO:0000313" key="4">
    <source>
        <dbReference type="Proteomes" id="UP001165481"/>
    </source>
</evidence>
<evidence type="ECO:0000313" key="2">
    <source>
        <dbReference type="EMBL" id="MDL2060332.1"/>
    </source>
</evidence>
<name>A0ABT7IST0_9BURK</name>
<dbReference type="Gene3D" id="1.10.287.1080">
    <property type="entry name" value="MazG-like"/>
    <property type="match status" value="1"/>
</dbReference>
<dbReference type="EMBL" id="JAKZJU020000003">
    <property type="protein sequence ID" value="MDL2060555.1"/>
    <property type="molecule type" value="Genomic_DNA"/>
</dbReference>
<evidence type="ECO:0000259" key="1">
    <source>
        <dbReference type="Pfam" id="PF03819"/>
    </source>
</evidence>
<reference evidence="2" key="1">
    <citation type="submission" date="2023-03" db="EMBL/GenBank/DDBJ databases">
        <title>Mesosutterella sp. nov. isolated from porcine feces.</title>
        <authorList>
            <person name="Yu S."/>
        </authorList>
    </citation>
    <scope>NUCLEOTIDE SEQUENCE</scope>
    <source>
        <strain evidence="2">AGMB02718</strain>
    </source>
</reference>
<dbReference type="SUPFAM" id="SSF101386">
    <property type="entry name" value="all-alpha NTP pyrophosphatases"/>
    <property type="match status" value="1"/>
</dbReference>
<sequence>MEITYDKYDANVYQSDAARTINPELTRDEMAQHATLGMVSEIGEICGIYQKTFQGHEPDPEHAKRELGDLLWFVAEYCTAQGWKLSDVMRLNISKLRARYPQGFDPERSRHRAQGDV</sequence>
<proteinExistence type="predicted"/>
<dbReference type="RefSeq" id="WP_243377408.1">
    <property type="nucleotide sequence ID" value="NZ_JAKZJU020000001.1"/>
</dbReference>
<keyword evidence="4" id="KW-1185">Reference proteome</keyword>